<dbReference type="InParanoid" id="G4MMI9"/>
<name>G4MMI9_PYRO7</name>
<dbReference type="EMBL" id="CM001231">
    <property type="protein sequence ID" value="EHA56967.1"/>
    <property type="molecule type" value="Genomic_DNA"/>
</dbReference>
<accession>G4MMI9</accession>
<evidence type="ECO:0000313" key="1">
    <source>
        <dbReference type="EMBL" id="EHA56967.1"/>
    </source>
</evidence>
<organism evidence="1 2">
    <name type="scientific">Pyricularia oryzae (strain 70-15 / ATCC MYA-4617 / FGSC 8958)</name>
    <name type="common">Rice blast fungus</name>
    <name type="synonym">Magnaporthe oryzae</name>
    <dbReference type="NCBI Taxonomy" id="242507"/>
    <lineage>
        <taxon>Eukaryota</taxon>
        <taxon>Fungi</taxon>
        <taxon>Dikarya</taxon>
        <taxon>Ascomycota</taxon>
        <taxon>Pezizomycotina</taxon>
        <taxon>Sordariomycetes</taxon>
        <taxon>Sordariomycetidae</taxon>
        <taxon>Magnaporthales</taxon>
        <taxon>Pyriculariaceae</taxon>
        <taxon>Pyricularia</taxon>
    </lineage>
</organism>
<reference evidence="1 2" key="1">
    <citation type="journal article" date="2005" name="Nature">
        <title>The genome sequence of the rice blast fungus Magnaporthe grisea.</title>
        <authorList>
            <person name="Dean R.A."/>
            <person name="Talbot N.J."/>
            <person name="Ebbole D.J."/>
            <person name="Farman M.L."/>
            <person name="Mitchell T.K."/>
            <person name="Orbach M.J."/>
            <person name="Thon M."/>
            <person name="Kulkarni R."/>
            <person name="Xu J.R."/>
            <person name="Pan H."/>
            <person name="Read N.D."/>
            <person name="Lee Y.H."/>
            <person name="Carbone I."/>
            <person name="Brown D."/>
            <person name="Oh Y.Y."/>
            <person name="Donofrio N."/>
            <person name="Jeong J.S."/>
            <person name="Soanes D.M."/>
            <person name="Djonovic S."/>
            <person name="Kolomiets E."/>
            <person name="Rehmeyer C."/>
            <person name="Li W."/>
            <person name="Harding M."/>
            <person name="Kim S."/>
            <person name="Lebrun M.H."/>
            <person name="Bohnert H."/>
            <person name="Coughlan S."/>
            <person name="Butler J."/>
            <person name="Calvo S."/>
            <person name="Ma L.J."/>
            <person name="Nicol R."/>
            <person name="Purcell S."/>
            <person name="Nusbaum C."/>
            <person name="Galagan J.E."/>
            <person name="Birren B.W."/>
        </authorList>
    </citation>
    <scope>NUCLEOTIDE SEQUENCE [LARGE SCALE GENOMIC DNA]</scope>
    <source>
        <strain evidence="2">70-15 / ATCC MYA-4617 / FGSC 8958</strain>
    </source>
</reference>
<dbReference type="RefSeq" id="XP_003709579.1">
    <property type="nucleotide sequence ID" value="XM_003709531.1"/>
</dbReference>
<keyword evidence="2" id="KW-1185">Reference proteome</keyword>
<dbReference type="KEGG" id="mgr:MGG_16191"/>
<dbReference type="Proteomes" id="UP000009058">
    <property type="component" value="Chromosome 1"/>
</dbReference>
<dbReference type="GeneID" id="12984558"/>
<dbReference type="VEuPathDB" id="FungiDB:MGG_16191"/>
<protein>
    <submittedName>
        <fullName evidence="1">Uncharacterized protein</fullName>
    </submittedName>
</protein>
<sequence>MAAPNVQGRVILSGADREEFPASTQRCEVLLPSDSKEIQFIRRLVKPKLLHPG</sequence>
<proteinExistence type="predicted"/>
<reference key="2">
    <citation type="submission" date="2011-05" db="EMBL/GenBank/DDBJ databases">
        <title>The Genome Sequence of Magnaporthe oryzae 70-15.</title>
        <authorList>
            <consortium name="The Broad Institute Genome Sequencing Platform"/>
            <person name="Ma L.-J."/>
            <person name="Dead R."/>
            <person name="Young S.K."/>
            <person name="Zeng Q."/>
            <person name="Gargeya S."/>
            <person name="Fitzgerald M."/>
            <person name="Haas B."/>
            <person name="Abouelleil A."/>
            <person name="Alvarado L."/>
            <person name="Arachchi H.M."/>
            <person name="Berlin A."/>
            <person name="Brown A."/>
            <person name="Chapman S.B."/>
            <person name="Chen Z."/>
            <person name="Dunbar C."/>
            <person name="Freedman E."/>
            <person name="Gearin G."/>
            <person name="Gellesch M."/>
            <person name="Goldberg J."/>
            <person name="Griggs A."/>
            <person name="Gujja S."/>
            <person name="Heiman D."/>
            <person name="Howarth C."/>
            <person name="Larson L."/>
            <person name="Lui A."/>
            <person name="MacDonald P.J.P."/>
            <person name="Mehta T."/>
            <person name="Montmayeur A."/>
            <person name="Murphy C."/>
            <person name="Neiman D."/>
            <person name="Pearson M."/>
            <person name="Priest M."/>
            <person name="Roberts A."/>
            <person name="Saif S."/>
            <person name="Shea T."/>
            <person name="Shenoy N."/>
            <person name="Sisk P."/>
            <person name="Stolte C."/>
            <person name="Sykes S."/>
            <person name="Yandava C."/>
            <person name="Wortman J."/>
            <person name="Nusbaum C."/>
            <person name="Birren B."/>
        </authorList>
    </citation>
    <scope>NUCLEOTIDE SEQUENCE</scope>
    <source>
        <strain>70-15</strain>
    </source>
</reference>
<dbReference type="AlphaFoldDB" id="G4MMI9"/>
<dbReference type="HOGENOM" id="CLU_3069170_0_0_1"/>
<gene>
    <name evidence="1" type="ORF">MGG_16191</name>
</gene>
<evidence type="ECO:0000313" key="2">
    <source>
        <dbReference type="Proteomes" id="UP000009058"/>
    </source>
</evidence>